<evidence type="ECO:0000313" key="4">
    <source>
        <dbReference type="EMBL" id="CAG1862628.1"/>
    </source>
</evidence>
<dbReference type="InterPro" id="IPR023214">
    <property type="entry name" value="HAD_sf"/>
</dbReference>
<organism evidence="4">
    <name type="scientific">Musa acuminata subsp. malaccensis</name>
    <name type="common">Wild banana</name>
    <name type="synonym">Musa malaccensis</name>
    <dbReference type="NCBI Taxonomy" id="214687"/>
    <lineage>
        <taxon>Eukaryota</taxon>
        <taxon>Viridiplantae</taxon>
        <taxon>Streptophyta</taxon>
        <taxon>Embryophyta</taxon>
        <taxon>Tracheophyta</taxon>
        <taxon>Spermatophyta</taxon>
        <taxon>Magnoliopsida</taxon>
        <taxon>Liliopsida</taxon>
        <taxon>Zingiberales</taxon>
        <taxon>Musaceae</taxon>
        <taxon>Musa</taxon>
    </lineage>
</organism>
<dbReference type="PANTHER" id="PTHR43768">
    <property type="entry name" value="TREHALOSE 6-PHOSPHATE PHOSPHATASE"/>
    <property type="match status" value="1"/>
</dbReference>
<dbReference type="InterPro" id="IPR003337">
    <property type="entry name" value="Trehalose_PPase"/>
</dbReference>
<dbReference type="SUPFAM" id="SSF56784">
    <property type="entry name" value="HAD-like"/>
    <property type="match status" value="1"/>
</dbReference>
<dbReference type="EMBL" id="HG996467">
    <property type="protein sequence ID" value="CAG1862628.1"/>
    <property type="molecule type" value="Genomic_DNA"/>
</dbReference>
<dbReference type="InterPro" id="IPR036412">
    <property type="entry name" value="HAD-like_sf"/>
</dbReference>
<dbReference type="GO" id="GO:0005992">
    <property type="term" value="P:trehalose biosynthetic process"/>
    <property type="evidence" value="ECO:0007669"/>
    <property type="project" value="InterPro"/>
</dbReference>
<dbReference type="Gene3D" id="3.40.50.1000">
    <property type="entry name" value="HAD superfamily/HAD-like"/>
    <property type="match status" value="1"/>
</dbReference>
<name>A0A8D7BAF7_MUSAM</name>
<evidence type="ECO:0000256" key="3">
    <source>
        <dbReference type="ARBA" id="ARBA00022801"/>
    </source>
</evidence>
<evidence type="ECO:0000256" key="1">
    <source>
        <dbReference type="ARBA" id="ARBA00000500"/>
    </source>
</evidence>
<comment type="cofactor">
    <cofactor evidence="2">
        <name>a divalent metal cation</name>
        <dbReference type="ChEBI" id="CHEBI:60240"/>
    </cofactor>
</comment>
<evidence type="ECO:0000256" key="2">
    <source>
        <dbReference type="ARBA" id="ARBA00001968"/>
    </source>
</evidence>
<reference evidence="4" key="1">
    <citation type="submission" date="2021-03" db="EMBL/GenBank/DDBJ databases">
        <authorList>
            <consortium name="Genoscope - CEA"/>
            <person name="William W."/>
        </authorList>
    </citation>
    <scope>NUCLEOTIDE SEQUENCE</scope>
    <source>
        <strain evidence="4">Doubled-haploid Pahang</strain>
    </source>
</reference>
<accession>A0A8D7BAF7</accession>
<sequence length="168" mass="19295">MMSLPLALTSFEHIICSGECKWIALFLDYDGTLPPIVDNPDFAIMSNEVTLHNYDYDCFTLSHMLVAVKNASKYFPTAIISRRSREKLYKFVKLTGLYYAGSHAMDIIGPVKKDNIEDGHPNHTITTDKLVRDIPFLHIQILKPFVVNFFCTLYLLFNYQTSFCHFAT</sequence>
<gene>
    <name evidence="4" type="ORF">GSMUA_75220.1</name>
</gene>
<proteinExistence type="predicted"/>
<protein>
    <submittedName>
        <fullName evidence="4">(wild Malaysian banana) hypothetical protein</fullName>
    </submittedName>
</protein>
<comment type="catalytic activity">
    <reaction evidence="1">
        <text>alpha,alpha-trehalose 6-phosphate + H2O = alpha,alpha-trehalose + phosphate</text>
        <dbReference type="Rhea" id="RHEA:23420"/>
        <dbReference type="ChEBI" id="CHEBI:15377"/>
        <dbReference type="ChEBI" id="CHEBI:16551"/>
        <dbReference type="ChEBI" id="CHEBI:43474"/>
        <dbReference type="ChEBI" id="CHEBI:58429"/>
        <dbReference type="EC" id="3.1.3.12"/>
    </reaction>
</comment>
<dbReference type="InterPro" id="IPR044651">
    <property type="entry name" value="OTSB-like"/>
</dbReference>
<dbReference type="Pfam" id="PF02358">
    <property type="entry name" value="Trehalose_PPase"/>
    <property type="match status" value="1"/>
</dbReference>
<keyword evidence="3" id="KW-0378">Hydrolase</keyword>
<dbReference type="PANTHER" id="PTHR43768:SF17">
    <property type="entry name" value="TREHALOSE-PHOSPHATE PHOSPHATASE F-RELATED"/>
    <property type="match status" value="1"/>
</dbReference>
<dbReference type="AlphaFoldDB" id="A0A8D7BAF7"/>
<dbReference type="GO" id="GO:0004805">
    <property type="term" value="F:trehalose-phosphatase activity"/>
    <property type="evidence" value="ECO:0007669"/>
    <property type="project" value="UniProtKB-EC"/>
</dbReference>